<comment type="caution">
    <text evidence="1">The sequence shown here is derived from an EMBL/GenBank/DDBJ whole genome shotgun (WGS) entry which is preliminary data.</text>
</comment>
<gene>
    <name evidence="1" type="ORF">GCM10023352_16320</name>
</gene>
<evidence type="ECO:0008006" key="3">
    <source>
        <dbReference type="Google" id="ProtNLM"/>
    </source>
</evidence>
<keyword evidence="2" id="KW-1185">Reference proteome</keyword>
<protein>
    <recommendedName>
        <fullName evidence="3">3-methyladenine DNA glycosylase</fullName>
    </recommendedName>
</protein>
<dbReference type="EMBL" id="BAABKP010000003">
    <property type="protein sequence ID" value="GAA4797466.1"/>
    <property type="molecule type" value="Genomic_DNA"/>
</dbReference>
<name>A0ABP9BQY6_9MICC</name>
<sequence>MQILPAQQWQVLERAHQERSGRYALPFAQRRERGEKHPVEDFLFTYYTLKPGQFMRWHPGADVILLDAASRADWKFYRPATETELLAGGLDADEAARLASEGTAMTVDLDAFATQRASAVDFTRIILGKTAAQPGFFGCFGLHEWAMAYKSVENNIRHDYLDLRLGADGTDAVVESHNIRCTHFDAFRFFMPQARSFNELQPTRQTQRDMEQPACLHANMDIYKWAYKLLPLISSELLMDCFDLAWEIRELDMKAAPYDLQSWGYEPVKIETAEGKLAYTRTQRAFAAKSVQLRQQLLAQLNAALPAPAGRQAV</sequence>
<accession>A0ABP9BQY6</accession>
<dbReference type="RefSeq" id="WP_345446357.1">
    <property type="nucleotide sequence ID" value="NZ_BAABKP010000003.1"/>
</dbReference>
<dbReference type="Proteomes" id="UP001500187">
    <property type="component" value="Unassembled WGS sequence"/>
</dbReference>
<evidence type="ECO:0000313" key="1">
    <source>
        <dbReference type="EMBL" id="GAA4797466.1"/>
    </source>
</evidence>
<evidence type="ECO:0000313" key="2">
    <source>
        <dbReference type="Proteomes" id="UP001500187"/>
    </source>
</evidence>
<reference evidence="2" key="1">
    <citation type="journal article" date="2019" name="Int. J. Syst. Evol. Microbiol.">
        <title>The Global Catalogue of Microorganisms (GCM) 10K type strain sequencing project: providing services to taxonomists for standard genome sequencing and annotation.</title>
        <authorList>
            <consortium name="The Broad Institute Genomics Platform"/>
            <consortium name="The Broad Institute Genome Sequencing Center for Infectious Disease"/>
            <person name="Wu L."/>
            <person name="Ma J."/>
        </authorList>
    </citation>
    <scope>NUCLEOTIDE SEQUENCE [LARGE SCALE GENOMIC DNA]</scope>
    <source>
        <strain evidence="2">JCM 18541</strain>
    </source>
</reference>
<organism evidence="1 2">
    <name type="scientific">Rothia endophytica</name>
    <dbReference type="NCBI Taxonomy" id="1324766"/>
    <lineage>
        <taxon>Bacteria</taxon>
        <taxon>Bacillati</taxon>
        <taxon>Actinomycetota</taxon>
        <taxon>Actinomycetes</taxon>
        <taxon>Micrococcales</taxon>
        <taxon>Micrococcaceae</taxon>
        <taxon>Rothia</taxon>
    </lineage>
</organism>
<proteinExistence type="predicted"/>